<evidence type="ECO:0000256" key="1">
    <source>
        <dbReference type="ARBA" id="ARBA00022679"/>
    </source>
</evidence>
<keyword evidence="1 3" id="KW-0808">Transferase</keyword>
<dbReference type="InterPro" id="IPR037143">
    <property type="entry name" value="4-PPantetheinyl_Trfase_dom_sf"/>
</dbReference>
<dbReference type="SUPFAM" id="SSF56214">
    <property type="entry name" value="4'-phosphopantetheinyl transferase"/>
    <property type="match status" value="1"/>
</dbReference>
<dbReference type="Proteomes" id="UP000214684">
    <property type="component" value="Unassembled WGS sequence"/>
</dbReference>
<dbReference type="OrthoDB" id="663853at2"/>
<evidence type="ECO:0000313" key="3">
    <source>
        <dbReference type="EMBL" id="OXG09081.1"/>
    </source>
</evidence>
<keyword evidence="4" id="KW-1185">Reference proteome</keyword>
<sequence>MIGNDVIDILQSRNESNWRRKGFLQKLFTLSEQLLISETSDTETMVWLLWSMKEAAYKIHNRQTKIREYIPKKLTCTIISKKDTWSTGHVICGENVYHTKSVITPEHIHTIAVVCFNQLDDVIEIEKKDIFKDPNGIPYLSNSTLKIAKDVSVSHHGRFEKVVTIKVLSETEF</sequence>
<dbReference type="EMBL" id="MUGS01000004">
    <property type="protein sequence ID" value="OXG09081.1"/>
    <property type="molecule type" value="Genomic_DNA"/>
</dbReference>
<proteinExistence type="predicted"/>
<gene>
    <name evidence="3" type="ORF">B0A64_03550</name>
</gene>
<name>A0A227PGP8_9FLAO</name>
<dbReference type="Pfam" id="PF01648">
    <property type="entry name" value="ACPS"/>
    <property type="match status" value="1"/>
</dbReference>
<dbReference type="RefSeq" id="WP_089478168.1">
    <property type="nucleotide sequence ID" value="NZ_MUGS01000004.1"/>
</dbReference>
<protein>
    <submittedName>
        <fullName evidence="3">Phosphopantetheinyl transferase</fullName>
    </submittedName>
</protein>
<comment type="caution">
    <text evidence="3">The sequence shown here is derived from an EMBL/GenBank/DDBJ whole genome shotgun (WGS) entry which is preliminary data.</text>
</comment>
<dbReference type="GO" id="GO:0008897">
    <property type="term" value="F:holo-[acyl-carrier-protein] synthase activity"/>
    <property type="evidence" value="ECO:0007669"/>
    <property type="project" value="InterPro"/>
</dbReference>
<dbReference type="InterPro" id="IPR008278">
    <property type="entry name" value="4-PPantetheinyl_Trfase_dom"/>
</dbReference>
<feature type="domain" description="4'-phosphopantetheinyl transferase" evidence="2">
    <location>
        <begin position="2"/>
        <end position="64"/>
    </location>
</feature>
<organism evidence="3 4">
    <name type="scientific">Flavobacterium araucananum</name>
    <dbReference type="NCBI Taxonomy" id="946678"/>
    <lineage>
        <taxon>Bacteria</taxon>
        <taxon>Pseudomonadati</taxon>
        <taxon>Bacteroidota</taxon>
        <taxon>Flavobacteriia</taxon>
        <taxon>Flavobacteriales</taxon>
        <taxon>Flavobacteriaceae</taxon>
        <taxon>Flavobacterium</taxon>
    </lineage>
</organism>
<reference evidence="3 4" key="1">
    <citation type="submission" date="2016-11" db="EMBL/GenBank/DDBJ databases">
        <title>Whole genomes of Flavobacteriaceae.</title>
        <authorList>
            <person name="Stine C."/>
            <person name="Li C."/>
            <person name="Tadesse D."/>
        </authorList>
    </citation>
    <scope>NUCLEOTIDE SEQUENCE [LARGE SCALE GENOMIC DNA]</scope>
    <source>
        <strain evidence="3 4">DSM 24704</strain>
    </source>
</reference>
<evidence type="ECO:0000259" key="2">
    <source>
        <dbReference type="Pfam" id="PF01648"/>
    </source>
</evidence>
<evidence type="ECO:0000313" key="4">
    <source>
        <dbReference type="Proteomes" id="UP000214684"/>
    </source>
</evidence>
<dbReference type="Gene3D" id="3.90.470.20">
    <property type="entry name" value="4'-phosphopantetheinyl transferase domain"/>
    <property type="match status" value="1"/>
</dbReference>
<dbReference type="GO" id="GO:0000287">
    <property type="term" value="F:magnesium ion binding"/>
    <property type="evidence" value="ECO:0007669"/>
    <property type="project" value="InterPro"/>
</dbReference>
<dbReference type="AlphaFoldDB" id="A0A227PGP8"/>
<accession>A0A227PGP8</accession>